<dbReference type="Proteomes" id="UP001597601">
    <property type="component" value="Unassembled WGS sequence"/>
</dbReference>
<evidence type="ECO:0000313" key="1">
    <source>
        <dbReference type="EMBL" id="MFD2866467.1"/>
    </source>
</evidence>
<name>A0ABW5XT46_9SPHI</name>
<comment type="caution">
    <text evidence="1">The sequence shown here is derived from an EMBL/GenBank/DDBJ whole genome shotgun (WGS) entry which is preliminary data.</text>
</comment>
<dbReference type="RefSeq" id="WP_377130109.1">
    <property type="nucleotide sequence ID" value="NZ_JBHUHN010000001.1"/>
</dbReference>
<protein>
    <submittedName>
        <fullName evidence="1">DUF6544 family protein</fullName>
    </submittedName>
</protein>
<gene>
    <name evidence="1" type="ORF">ACFSYC_17355</name>
</gene>
<keyword evidence="2" id="KW-1185">Reference proteome</keyword>
<dbReference type="InterPro" id="IPR046674">
    <property type="entry name" value="DUF6544"/>
</dbReference>
<accession>A0ABW5XT46</accession>
<proteinExistence type="predicted"/>
<evidence type="ECO:0000313" key="2">
    <source>
        <dbReference type="Proteomes" id="UP001597601"/>
    </source>
</evidence>
<sequence length="270" mass="31265">MVISLSIFAVLVLFYLARKVYLSRQYGDEVISLFANSKTIAEQLFDYAQLSGMPEPVQRYFKYALKQGQSYISYARIKHDGQFKTGADKDWVNIQGEQYATTQKPGFIWKGTTTMFTARDIYILDKGRLVVELFGLIKIAGGKGKAYDQGELLRWLGESVLYPTNLLPGRNLQWSAIDAHTARLTFSYNDLTLSYRVTFNDAGEIVEMETKRYMDSSHLETWIIKMANYREMNDVMVPTSFEVIWRLKEGDLCYAKFNVNEIEYNKPERF</sequence>
<reference evidence="2" key="1">
    <citation type="journal article" date="2019" name="Int. J. Syst. Evol. Microbiol.">
        <title>The Global Catalogue of Microorganisms (GCM) 10K type strain sequencing project: providing services to taxonomists for standard genome sequencing and annotation.</title>
        <authorList>
            <consortium name="The Broad Institute Genomics Platform"/>
            <consortium name="The Broad Institute Genome Sequencing Center for Infectious Disease"/>
            <person name="Wu L."/>
            <person name="Ma J."/>
        </authorList>
    </citation>
    <scope>NUCLEOTIDE SEQUENCE [LARGE SCALE GENOMIC DNA]</scope>
    <source>
        <strain evidence="2">KCTC 52232</strain>
    </source>
</reference>
<dbReference type="EMBL" id="JBHUON010000027">
    <property type="protein sequence ID" value="MFD2866467.1"/>
    <property type="molecule type" value="Genomic_DNA"/>
</dbReference>
<organism evidence="1 2">
    <name type="scientific">Mucilaginibacter antarcticus</name>
    <dbReference type="NCBI Taxonomy" id="1855725"/>
    <lineage>
        <taxon>Bacteria</taxon>
        <taxon>Pseudomonadati</taxon>
        <taxon>Bacteroidota</taxon>
        <taxon>Sphingobacteriia</taxon>
        <taxon>Sphingobacteriales</taxon>
        <taxon>Sphingobacteriaceae</taxon>
        <taxon>Mucilaginibacter</taxon>
    </lineage>
</organism>
<dbReference type="Pfam" id="PF20181">
    <property type="entry name" value="DUF6544"/>
    <property type="match status" value="1"/>
</dbReference>